<dbReference type="InterPro" id="IPR010177">
    <property type="entry name" value="Paired_CXXCH_1"/>
</dbReference>
<feature type="domain" description="Doubled CXXCH motif" evidence="3">
    <location>
        <begin position="895"/>
        <end position="946"/>
    </location>
</feature>
<comment type="caution">
    <text evidence="4">The sequence shown here is derived from an EMBL/GenBank/DDBJ whole genome shotgun (WGS) entry which is preliminary data.</text>
</comment>
<dbReference type="Gene3D" id="2.60.40.10">
    <property type="entry name" value="Immunoglobulins"/>
    <property type="match status" value="1"/>
</dbReference>
<gene>
    <name evidence="4" type="ORF">GPEL0_01f5367</name>
</gene>
<proteinExistence type="predicted"/>
<dbReference type="PANTHER" id="PTHR35038">
    <property type="entry name" value="DISSIMILATORY SULFITE REDUCTASE SIRA"/>
    <property type="match status" value="1"/>
</dbReference>
<dbReference type="InterPro" id="IPR013783">
    <property type="entry name" value="Ig-like_fold"/>
</dbReference>
<dbReference type="PANTHER" id="PTHR35038:SF6">
    <property type="entry name" value="SURFACE LOCALIZED DECAHEME CYTOCHROME C LIPOPROTEIN"/>
    <property type="match status" value="1"/>
</dbReference>
<evidence type="ECO:0000313" key="5">
    <source>
        <dbReference type="Proteomes" id="UP000194153"/>
    </source>
</evidence>
<evidence type="ECO:0000313" key="4">
    <source>
        <dbReference type="EMBL" id="GAW68843.1"/>
    </source>
</evidence>
<dbReference type="SUPFAM" id="SSF49299">
    <property type="entry name" value="PKD domain"/>
    <property type="match status" value="1"/>
</dbReference>
<dbReference type="EMBL" id="BDQG01000001">
    <property type="protein sequence ID" value="GAW68843.1"/>
    <property type="molecule type" value="Genomic_DNA"/>
</dbReference>
<name>A0ABQ0MP42_9BACT</name>
<dbReference type="SUPFAM" id="SSF48695">
    <property type="entry name" value="Multiheme cytochromes"/>
    <property type="match status" value="2"/>
</dbReference>
<keyword evidence="5" id="KW-1185">Reference proteome</keyword>
<feature type="signal peptide" evidence="2">
    <location>
        <begin position="1"/>
        <end position="21"/>
    </location>
</feature>
<dbReference type="Pfam" id="PF09699">
    <property type="entry name" value="Paired_CXXCH_1"/>
    <property type="match status" value="2"/>
</dbReference>
<evidence type="ECO:0000259" key="3">
    <source>
        <dbReference type="Pfam" id="PF09699"/>
    </source>
</evidence>
<dbReference type="Proteomes" id="UP000194153">
    <property type="component" value="Unassembled WGS sequence"/>
</dbReference>
<protein>
    <submittedName>
        <fullName evidence="4">Cytochrome C</fullName>
    </submittedName>
</protein>
<dbReference type="CDD" id="cd08168">
    <property type="entry name" value="Cytochrom_C3"/>
    <property type="match status" value="1"/>
</dbReference>
<feature type="domain" description="Doubled CXXCH motif" evidence="3">
    <location>
        <begin position="842"/>
        <end position="882"/>
    </location>
</feature>
<dbReference type="Gene3D" id="1.10.1130.10">
    <property type="entry name" value="Flavocytochrome C3, Chain A"/>
    <property type="match status" value="1"/>
</dbReference>
<evidence type="ECO:0000256" key="2">
    <source>
        <dbReference type="SAM" id="SignalP"/>
    </source>
</evidence>
<keyword evidence="1 2" id="KW-0732">Signal</keyword>
<reference evidence="5" key="1">
    <citation type="submission" date="2017-05" db="EMBL/GenBank/DDBJ databases">
        <title>Draft genome sequence of Geobacter pelophilus, a iron(III)-reducing bacteria.</title>
        <authorList>
            <person name="Aoyagi T."/>
            <person name="Koike H."/>
            <person name="Morita T."/>
            <person name="Sato Y."/>
            <person name="Habe H."/>
            <person name="Hori T."/>
        </authorList>
    </citation>
    <scope>NUCLEOTIDE SEQUENCE [LARGE SCALE GENOMIC DNA]</scope>
    <source>
        <strain evidence="5">Drf2</strain>
    </source>
</reference>
<dbReference type="InterPro" id="IPR036280">
    <property type="entry name" value="Multihaem_cyt_sf"/>
</dbReference>
<dbReference type="Gene3D" id="3.90.10.10">
    <property type="entry name" value="Cytochrome C3"/>
    <property type="match status" value="3"/>
</dbReference>
<sequence length="1112" mass="116789">MYKKMLMILVLLLAVPAIANAWYVSAKTSPTTGAGTITPSGSRTYAAGVDSEEFTVTPAPGYTLSRVTLDGVAIAPNANGKYVAPYVSTLTWRYIVAYFTAGTVNITTSVTGGGAIREANYLSLTSIPVGSTRSLLVIPNSGYQIGTLSASGSPSIANQADGSRLVTYNNLQANQSINAGFSLIPVVVANAGADVTTSGAGVTYAATLFGSNSTSNQGAISYQWSGPAALVFGSPNAANTTVYSDIPGDYTATLTITSNGITKSDTAVVHVLSRIAFQVSECTKCHSGNTTALVGLYESSPHAANNACQGCHTDSPHVALPSPNVCADCHTDTSRHPFTITDTCTSCHNSHSTVVGSAGMPDGLHYNNISTGMYPASYVTSRAACANCHNNTAPNKAIRMQWRAAQHANITSMGWIARDFKTLNGCVRCHTTTGFIAYSTGKVTAAWGVSEDKTKEVLTCIGCHSDSVTGAVRTMAQVTPYPNDSFVTPDTGKSNICLPCHAGTNSGNSIKALLQAQADFGNLGFVNPHYKAATGSLYGVAGYHFSGRSYTDEATHNHLGIADGSGACVSCHRNSMNGHTFQGEVTPVCATCHGTQMDETSLHVDHNYFLNALEVLKAQLAAKGYVYSVTSRSFNDTNWGVGQAGADTMGAAFNYALLVSEPAAFTHNPKYAQELVIDSIDYLDNGRIDDSVATLAVPALIASGAISQEVADSFVSYKQKNICLSCHGGDSTSARPMVTNGHPSHLGAAWGPEAYLRTQGSVCDACHGNDFAQHSNGTVNVLNAADSSCANCHAGSVPAWNSTARIACEVCHSANPARLPNGVAAPSKAVNFASSGHGQFDASNQCTSCHNPDSRHISGSLGTYTRLKLQNDNNLCASCHDSIVARQMSTHHGLACVQCHDPHGNGNIKMVRSRIGTESITYRDSVTGFIDQATNKGLCQVCHTTTRYYRAGIAESRHYTSGCLSCHFHINPDGAFLPSGGSCDSCHGYPPAPKNTATGFGSYANWANARFEDYSGGGGAHLIAAHISPFATPADGWTNCSVCHNVSNHEMVTPVREHIGNVTVQVDPSLRFADSFTVYTGAKLTNAEPNASGSCFNIACHMSPSVRWSSER</sequence>
<accession>A0ABQ0MP42</accession>
<dbReference type="InterPro" id="IPR051829">
    <property type="entry name" value="Multiheme_Cytochr_ET"/>
</dbReference>
<evidence type="ECO:0000256" key="1">
    <source>
        <dbReference type="ARBA" id="ARBA00022729"/>
    </source>
</evidence>
<dbReference type="RefSeq" id="WP_085814981.1">
    <property type="nucleotide sequence ID" value="NZ_BDQG01000001.1"/>
</dbReference>
<feature type="chain" id="PRO_5047521351" evidence="2">
    <location>
        <begin position="22"/>
        <end position="1112"/>
    </location>
</feature>
<organism evidence="4 5">
    <name type="scientific">Geoanaerobacter pelophilus</name>
    <dbReference type="NCBI Taxonomy" id="60036"/>
    <lineage>
        <taxon>Bacteria</taxon>
        <taxon>Pseudomonadati</taxon>
        <taxon>Thermodesulfobacteriota</taxon>
        <taxon>Desulfuromonadia</taxon>
        <taxon>Geobacterales</taxon>
        <taxon>Geobacteraceae</taxon>
        <taxon>Geoanaerobacter</taxon>
    </lineage>
</organism>
<dbReference type="InterPro" id="IPR035986">
    <property type="entry name" value="PKD_dom_sf"/>
</dbReference>